<dbReference type="HOGENOM" id="CLU_012862_4_2_1"/>
<dbReference type="GO" id="GO:0016829">
    <property type="term" value="F:lyase activity"/>
    <property type="evidence" value="ECO:0007669"/>
    <property type="project" value="UniProtKB-KW"/>
</dbReference>
<keyword evidence="10" id="KW-0326">Glycosidase</keyword>
<evidence type="ECO:0000256" key="2">
    <source>
        <dbReference type="ARBA" id="ARBA00008343"/>
    </source>
</evidence>
<keyword evidence="6" id="KW-0408">Iron</keyword>
<dbReference type="OrthoDB" id="2099276at2759"/>
<evidence type="ECO:0000256" key="9">
    <source>
        <dbReference type="ARBA" id="ARBA00023239"/>
    </source>
</evidence>
<dbReference type="STRING" id="578461.R0MME9"/>
<evidence type="ECO:0000256" key="10">
    <source>
        <dbReference type="ARBA" id="ARBA00023295"/>
    </source>
</evidence>
<keyword evidence="13" id="KW-1185">Reference proteome</keyword>
<dbReference type="AlphaFoldDB" id="R0MME9"/>
<name>R0MME9_NOSB1</name>
<organism evidence="12 13">
    <name type="scientific">Nosema bombycis (strain CQ1 / CVCC 102059)</name>
    <name type="common">Microsporidian parasite</name>
    <name type="synonym">Pebrine of silkworm</name>
    <dbReference type="NCBI Taxonomy" id="578461"/>
    <lineage>
        <taxon>Eukaryota</taxon>
        <taxon>Fungi</taxon>
        <taxon>Fungi incertae sedis</taxon>
        <taxon>Microsporidia</taxon>
        <taxon>Nosematidae</taxon>
        <taxon>Nosema</taxon>
    </lineage>
</organism>
<evidence type="ECO:0000259" key="11">
    <source>
        <dbReference type="SMART" id="SM00478"/>
    </source>
</evidence>
<sequence>MNNKIELYYMIKKMRNLLIAPVDIMGCYSIPSIVKDEEKKLYVLISLLLSSQTKDEINFQSMLNLITSKHKNVNNNNVIRYKNLFTDTKNYLEVEFNGNKLKVEKLEDWISIIEKHIKNYTFNLKILSEMTLDEINKCISKVGFHNKKSELIKNLCEHLSKEGFPTTLGECKKIKGFGLKMGLLYLNKFQKVTGISVDTHVHRISNRIGLVKTKNPEQTNSELEKLFDITEFGDVNSVFVGFGQIICTAVKPKCERCLIKKECEFGKESW</sequence>
<dbReference type="Gene3D" id="1.10.340.30">
    <property type="entry name" value="Hypothetical protein, domain 2"/>
    <property type="match status" value="1"/>
</dbReference>
<dbReference type="OMA" id="WQQFTHL"/>
<dbReference type="EMBL" id="KB908949">
    <property type="protein sequence ID" value="EOB14033.1"/>
    <property type="molecule type" value="Genomic_DNA"/>
</dbReference>
<dbReference type="PROSITE" id="PS00764">
    <property type="entry name" value="ENDONUCLEASE_III_1"/>
    <property type="match status" value="1"/>
</dbReference>
<dbReference type="Gene3D" id="1.10.1670.10">
    <property type="entry name" value="Helix-hairpin-Helix base-excision DNA repair enzymes (C-terminal)"/>
    <property type="match status" value="1"/>
</dbReference>
<dbReference type="GO" id="GO:0003906">
    <property type="term" value="F:DNA-(apurinic or apyrimidinic site) endonuclease activity"/>
    <property type="evidence" value="ECO:0007669"/>
    <property type="project" value="TreeGrafter"/>
</dbReference>
<dbReference type="PANTHER" id="PTHR43286:SF1">
    <property type="entry name" value="ENDONUCLEASE III-LIKE PROTEIN 1"/>
    <property type="match status" value="1"/>
</dbReference>
<evidence type="ECO:0000256" key="8">
    <source>
        <dbReference type="ARBA" id="ARBA00023204"/>
    </source>
</evidence>
<protein>
    <submittedName>
        <fullName evidence="12">Endonuclease III</fullName>
    </submittedName>
</protein>
<dbReference type="Proteomes" id="UP000016927">
    <property type="component" value="Unassembled WGS sequence"/>
</dbReference>
<dbReference type="GO" id="GO:0006285">
    <property type="term" value="P:base-excision repair, AP site formation"/>
    <property type="evidence" value="ECO:0007669"/>
    <property type="project" value="TreeGrafter"/>
</dbReference>
<evidence type="ECO:0000256" key="4">
    <source>
        <dbReference type="ARBA" id="ARBA00022763"/>
    </source>
</evidence>
<dbReference type="Pfam" id="PF00730">
    <property type="entry name" value="HhH-GPD"/>
    <property type="match status" value="1"/>
</dbReference>
<accession>R0MME9</accession>
<dbReference type="SMART" id="SM00478">
    <property type="entry name" value="ENDO3c"/>
    <property type="match status" value="1"/>
</dbReference>
<dbReference type="GO" id="GO:0046872">
    <property type="term" value="F:metal ion binding"/>
    <property type="evidence" value="ECO:0007669"/>
    <property type="project" value="UniProtKB-KW"/>
</dbReference>
<dbReference type="VEuPathDB" id="MicrosporidiaDB:NBO_41g0009"/>
<reference evidence="12 13" key="1">
    <citation type="journal article" date="2013" name="BMC Genomics">
        <title>Comparative genomics of parasitic silkworm microsporidia reveal an association between genome expansion and host adaptation.</title>
        <authorList>
            <person name="Pan G."/>
            <person name="Xu J."/>
            <person name="Li T."/>
            <person name="Xia Q."/>
            <person name="Liu S.L."/>
            <person name="Zhang G."/>
            <person name="Li S."/>
            <person name="Li C."/>
            <person name="Liu H."/>
            <person name="Yang L."/>
            <person name="Liu T."/>
            <person name="Zhang X."/>
            <person name="Wu Z."/>
            <person name="Fan W."/>
            <person name="Dang X."/>
            <person name="Xiang H."/>
            <person name="Tao M."/>
            <person name="Li Y."/>
            <person name="Hu J."/>
            <person name="Li Z."/>
            <person name="Lin L."/>
            <person name="Luo J."/>
            <person name="Geng L."/>
            <person name="Wang L."/>
            <person name="Long M."/>
            <person name="Wan Y."/>
            <person name="He N."/>
            <person name="Zhang Z."/>
            <person name="Lu C."/>
            <person name="Keeling P.J."/>
            <person name="Wang J."/>
            <person name="Xiang Z."/>
            <person name="Zhou Z."/>
        </authorList>
    </citation>
    <scope>NUCLEOTIDE SEQUENCE [LARGE SCALE GENOMIC DNA]</scope>
    <source>
        <strain evidence="13">CQ1 / CVCC 102059</strain>
    </source>
</reference>
<keyword evidence="5" id="KW-0378">Hydrolase</keyword>
<gene>
    <name evidence="12" type="ORF">NBO_41g0009</name>
</gene>
<dbReference type="InterPro" id="IPR003651">
    <property type="entry name" value="Endonuclease3_FeS-loop_motif"/>
</dbReference>
<dbReference type="SMART" id="SM00525">
    <property type="entry name" value="FES"/>
    <property type="match status" value="1"/>
</dbReference>
<dbReference type="GO" id="GO:0005634">
    <property type="term" value="C:nucleus"/>
    <property type="evidence" value="ECO:0007669"/>
    <property type="project" value="TreeGrafter"/>
</dbReference>
<feature type="domain" description="HhH-GPD" evidence="11">
    <location>
        <begin position="105"/>
        <end position="245"/>
    </location>
</feature>
<dbReference type="CDD" id="cd00056">
    <property type="entry name" value="ENDO3c"/>
    <property type="match status" value="1"/>
</dbReference>
<evidence type="ECO:0000313" key="12">
    <source>
        <dbReference type="EMBL" id="EOB14033.1"/>
    </source>
</evidence>
<keyword evidence="9" id="KW-0456">Lyase</keyword>
<evidence type="ECO:0000256" key="6">
    <source>
        <dbReference type="ARBA" id="ARBA00023004"/>
    </source>
</evidence>
<keyword evidence="7" id="KW-0411">Iron-sulfur</keyword>
<proteinExistence type="inferred from homology"/>
<comment type="similarity">
    <text evidence="2">Belongs to the Nth/MutY family.</text>
</comment>
<dbReference type="SUPFAM" id="SSF48150">
    <property type="entry name" value="DNA-glycosylase"/>
    <property type="match status" value="1"/>
</dbReference>
<dbReference type="PIRSF" id="PIRSF001435">
    <property type="entry name" value="Nth"/>
    <property type="match status" value="1"/>
</dbReference>
<keyword evidence="3" id="KW-0479">Metal-binding</keyword>
<dbReference type="InterPro" id="IPR003265">
    <property type="entry name" value="HhH-GPD_domain"/>
</dbReference>
<evidence type="ECO:0000256" key="3">
    <source>
        <dbReference type="ARBA" id="ARBA00022723"/>
    </source>
</evidence>
<keyword evidence="4" id="KW-0227">DNA damage</keyword>
<evidence type="ECO:0000256" key="7">
    <source>
        <dbReference type="ARBA" id="ARBA00023014"/>
    </source>
</evidence>
<dbReference type="GO" id="GO:0000703">
    <property type="term" value="F:oxidized pyrimidine nucleobase lesion DNA N-glycosylase activity"/>
    <property type="evidence" value="ECO:0007669"/>
    <property type="project" value="TreeGrafter"/>
</dbReference>
<dbReference type="InterPro" id="IPR011257">
    <property type="entry name" value="DNA_glycosylase"/>
</dbReference>
<keyword evidence="12" id="KW-0255">Endonuclease</keyword>
<keyword evidence="8" id="KW-0234">DNA repair</keyword>
<evidence type="ECO:0000313" key="13">
    <source>
        <dbReference type="Proteomes" id="UP000016927"/>
    </source>
</evidence>
<dbReference type="InterPro" id="IPR023170">
    <property type="entry name" value="HhH_base_excis_C"/>
</dbReference>
<dbReference type="InterPro" id="IPR004035">
    <property type="entry name" value="Endouclease-III_FeS-bd_BS"/>
</dbReference>
<dbReference type="PANTHER" id="PTHR43286">
    <property type="entry name" value="ENDONUCLEASE III-LIKE PROTEIN 1"/>
    <property type="match status" value="1"/>
</dbReference>
<keyword evidence="12" id="KW-0540">Nuclease</keyword>
<evidence type="ECO:0000256" key="5">
    <source>
        <dbReference type="ARBA" id="ARBA00022801"/>
    </source>
</evidence>
<comment type="cofactor">
    <cofactor evidence="1">
        <name>[4Fe-4S] cluster</name>
        <dbReference type="ChEBI" id="CHEBI:49883"/>
    </cofactor>
</comment>
<dbReference type="GO" id="GO:0051539">
    <property type="term" value="F:4 iron, 4 sulfur cluster binding"/>
    <property type="evidence" value="ECO:0007669"/>
    <property type="project" value="InterPro"/>
</dbReference>
<evidence type="ECO:0000256" key="1">
    <source>
        <dbReference type="ARBA" id="ARBA00001966"/>
    </source>
</evidence>
<dbReference type="GO" id="GO:0006289">
    <property type="term" value="P:nucleotide-excision repair"/>
    <property type="evidence" value="ECO:0007669"/>
    <property type="project" value="TreeGrafter"/>
</dbReference>